<reference evidence="2 3" key="1">
    <citation type="submission" date="2016-07" db="EMBL/GenBank/DDBJ databases">
        <title>Bacillus oceanisediminis whole genome.</title>
        <authorList>
            <person name="Pal Y."/>
            <person name="Verma A."/>
            <person name="Mual P."/>
            <person name="Srinivasan K."/>
        </authorList>
    </citation>
    <scope>NUCLEOTIDE SEQUENCE [LARGE SCALE GENOMIC DNA]</scope>
    <source>
        <strain evidence="2 3">Bhandara28</strain>
    </source>
</reference>
<accession>A0ABX3CZC2</accession>
<dbReference type="RefSeq" id="WP_071155469.1">
    <property type="nucleotide sequence ID" value="NZ_MBRJ01000004.1"/>
</dbReference>
<dbReference type="InterPro" id="IPR002711">
    <property type="entry name" value="HNH"/>
</dbReference>
<dbReference type="InterPro" id="IPR003615">
    <property type="entry name" value="HNH_nuc"/>
</dbReference>
<evidence type="ECO:0000313" key="3">
    <source>
        <dbReference type="Proteomes" id="UP000180194"/>
    </source>
</evidence>
<organism evidence="2 3">
    <name type="scientific">Cytobacillus oceanisediminis</name>
    <dbReference type="NCBI Taxonomy" id="665099"/>
    <lineage>
        <taxon>Bacteria</taxon>
        <taxon>Bacillati</taxon>
        <taxon>Bacillota</taxon>
        <taxon>Bacilli</taxon>
        <taxon>Bacillales</taxon>
        <taxon>Bacillaceae</taxon>
        <taxon>Cytobacillus</taxon>
    </lineage>
</organism>
<evidence type="ECO:0000259" key="1">
    <source>
        <dbReference type="Pfam" id="PF01844"/>
    </source>
</evidence>
<protein>
    <recommendedName>
        <fullName evidence="1">HNH domain-containing protein</fullName>
    </recommendedName>
</protein>
<name>A0ABX3CZC2_9BACI</name>
<sequence>MNQINSKRIVSSLSEKFGISLTINTASALLEVRPIDIEYGEGFKICLKSEWRTLSVEFIPDNFSANLLRTMGTSKPTKKEIFKELAEQYTQKYTEITMKINSKDFSLIEPENWDNNWGQFYLRIGKFPFILDELTNIEIENAIIEILGDMLSLIISLLPLEETIIDESISGLPEGALTRVEVNRYERSQYNRQACLSIHGYICKACKFNFEEKYGDIGKGFIHVHHIVPVSKLDSNYEVNPKTDLIPLCPNCHAMIHKRNPPYSIEELKDIIYQNSGITTSGE</sequence>
<feature type="domain" description="HNH" evidence="1">
    <location>
        <begin position="203"/>
        <end position="259"/>
    </location>
</feature>
<proteinExistence type="predicted"/>
<dbReference type="Proteomes" id="UP000180194">
    <property type="component" value="Unassembled WGS sequence"/>
</dbReference>
<comment type="caution">
    <text evidence="2">The sequence shown here is derived from an EMBL/GenBank/DDBJ whole genome shotgun (WGS) entry which is preliminary data.</text>
</comment>
<dbReference type="Gene3D" id="1.10.30.50">
    <property type="match status" value="1"/>
</dbReference>
<evidence type="ECO:0000313" key="2">
    <source>
        <dbReference type="EMBL" id="OHX50689.1"/>
    </source>
</evidence>
<dbReference type="CDD" id="cd00085">
    <property type="entry name" value="HNHc"/>
    <property type="match status" value="1"/>
</dbReference>
<dbReference type="EMBL" id="MBRJ01000004">
    <property type="protein sequence ID" value="OHX50689.1"/>
    <property type="molecule type" value="Genomic_DNA"/>
</dbReference>
<dbReference type="Pfam" id="PF01844">
    <property type="entry name" value="HNH"/>
    <property type="match status" value="1"/>
</dbReference>
<gene>
    <name evidence="2" type="ORF">BBV17_06615</name>
</gene>
<keyword evidence="3" id="KW-1185">Reference proteome</keyword>